<organism evidence="1">
    <name type="scientific">hydrocarbon metagenome</name>
    <dbReference type="NCBI Taxonomy" id="938273"/>
    <lineage>
        <taxon>unclassified sequences</taxon>
        <taxon>metagenomes</taxon>
        <taxon>ecological metagenomes</taxon>
    </lineage>
</organism>
<keyword evidence="1" id="KW-0808">Transferase</keyword>
<sequence>MLLNELLNLGEEESIFLAEESLQDLLDLPVTREIMDEGVDWDRSIELADIGIALHLASPEDFWLLLTDRYSRERILMDAADRFGSEATKRIMVDESAFLRALVEYYAISMKDELLCESCSTAAELHYAEDRITRLVDLLKPNFSCSDEPILEICCGNGLATQALIRLGLDPLAMDYDRCELCIALKKGLMNPQRSFVLDARLLPRYFSGRPFHSVLGFMVGLIDDSNWPLWREILLAAASLAEKRLLFTVYSQKEADLIAKEMEKAGWGGEVIDNQDSRGIYDQWVYKGSRQSL</sequence>
<reference evidence="1" key="1">
    <citation type="journal article" date="2015" name="Proc. Natl. Acad. Sci. U.S.A.">
        <title>Networks of energetic and metabolic interactions define dynamics in microbial communities.</title>
        <authorList>
            <person name="Embree M."/>
            <person name="Liu J.K."/>
            <person name="Al-Bassam M.M."/>
            <person name="Zengler K."/>
        </authorList>
    </citation>
    <scope>NUCLEOTIDE SEQUENCE</scope>
</reference>
<dbReference type="EMBL" id="LNQE01001483">
    <property type="protein sequence ID" value="KUG16717.1"/>
    <property type="molecule type" value="Genomic_DNA"/>
</dbReference>
<protein>
    <submittedName>
        <fullName evidence="1">Methyltransferase</fullName>
    </submittedName>
</protein>
<proteinExistence type="predicted"/>
<dbReference type="SUPFAM" id="SSF53335">
    <property type="entry name" value="S-adenosyl-L-methionine-dependent methyltransferases"/>
    <property type="match status" value="1"/>
</dbReference>
<gene>
    <name evidence="1" type="ORF">ASZ90_013627</name>
</gene>
<evidence type="ECO:0000313" key="1">
    <source>
        <dbReference type="EMBL" id="KUG16717.1"/>
    </source>
</evidence>
<dbReference type="GO" id="GO:0008168">
    <property type="term" value="F:methyltransferase activity"/>
    <property type="evidence" value="ECO:0007669"/>
    <property type="project" value="UniProtKB-KW"/>
</dbReference>
<dbReference type="GO" id="GO:0032259">
    <property type="term" value="P:methylation"/>
    <property type="evidence" value="ECO:0007669"/>
    <property type="project" value="UniProtKB-KW"/>
</dbReference>
<dbReference type="InterPro" id="IPR029063">
    <property type="entry name" value="SAM-dependent_MTases_sf"/>
</dbReference>
<dbReference type="Gene3D" id="3.40.50.150">
    <property type="entry name" value="Vaccinia Virus protein VP39"/>
    <property type="match status" value="1"/>
</dbReference>
<accession>A0A0W8F768</accession>
<name>A0A0W8F768_9ZZZZ</name>
<dbReference type="AlphaFoldDB" id="A0A0W8F768"/>
<comment type="caution">
    <text evidence="1">The sequence shown here is derived from an EMBL/GenBank/DDBJ whole genome shotgun (WGS) entry which is preliminary data.</text>
</comment>
<keyword evidence="1" id="KW-0489">Methyltransferase</keyword>